<dbReference type="InterPro" id="IPR008808">
    <property type="entry name" value="Powdery_mildew-R_dom"/>
</dbReference>
<dbReference type="InterPro" id="IPR036388">
    <property type="entry name" value="WH-like_DNA-bd_sf"/>
</dbReference>
<gene>
    <name evidence="5" type="ORF">LITE_LOCUS46974</name>
</gene>
<evidence type="ECO:0000256" key="1">
    <source>
        <dbReference type="ARBA" id="ARBA00008894"/>
    </source>
</evidence>
<evidence type="ECO:0000259" key="4">
    <source>
        <dbReference type="PROSITE" id="PS51153"/>
    </source>
</evidence>
<dbReference type="Pfam" id="PF00931">
    <property type="entry name" value="NB-ARC"/>
    <property type="match status" value="1"/>
</dbReference>
<evidence type="ECO:0000313" key="5">
    <source>
        <dbReference type="EMBL" id="CAI0553822.1"/>
    </source>
</evidence>
<name>A0AAV0RBD8_9ROSI</name>
<dbReference type="InterPro" id="IPR032675">
    <property type="entry name" value="LRR_dom_sf"/>
</dbReference>
<dbReference type="EMBL" id="CAMGYJ010000010">
    <property type="protein sequence ID" value="CAI0553822.1"/>
    <property type="molecule type" value="Genomic_DNA"/>
</dbReference>
<dbReference type="InterPro" id="IPR042197">
    <property type="entry name" value="Apaf_helical"/>
</dbReference>
<dbReference type="PANTHER" id="PTHR36766">
    <property type="entry name" value="PLANT BROAD-SPECTRUM MILDEW RESISTANCE PROTEIN RPW8"/>
    <property type="match status" value="1"/>
</dbReference>
<evidence type="ECO:0000313" key="6">
    <source>
        <dbReference type="Proteomes" id="UP001154282"/>
    </source>
</evidence>
<dbReference type="Proteomes" id="UP001154282">
    <property type="component" value="Unassembled WGS sequence"/>
</dbReference>
<dbReference type="InterPro" id="IPR027417">
    <property type="entry name" value="P-loop_NTPase"/>
</dbReference>
<evidence type="ECO:0000256" key="3">
    <source>
        <dbReference type="ARBA" id="ARBA00022821"/>
    </source>
</evidence>
<keyword evidence="3" id="KW-0611">Plant defense</keyword>
<dbReference type="Gene3D" id="3.40.50.300">
    <property type="entry name" value="P-loop containing nucleotide triphosphate hydrolases"/>
    <property type="match status" value="1"/>
</dbReference>
<organism evidence="5 6">
    <name type="scientific">Linum tenue</name>
    <dbReference type="NCBI Taxonomy" id="586396"/>
    <lineage>
        <taxon>Eukaryota</taxon>
        <taxon>Viridiplantae</taxon>
        <taxon>Streptophyta</taxon>
        <taxon>Embryophyta</taxon>
        <taxon>Tracheophyta</taxon>
        <taxon>Spermatophyta</taxon>
        <taxon>Magnoliopsida</taxon>
        <taxon>eudicotyledons</taxon>
        <taxon>Gunneridae</taxon>
        <taxon>Pentapetalae</taxon>
        <taxon>rosids</taxon>
        <taxon>fabids</taxon>
        <taxon>Malpighiales</taxon>
        <taxon>Linaceae</taxon>
        <taxon>Linum</taxon>
    </lineage>
</organism>
<dbReference type="AlphaFoldDB" id="A0AAV0RBD8"/>
<dbReference type="Pfam" id="PF23598">
    <property type="entry name" value="LRR_14"/>
    <property type="match status" value="1"/>
</dbReference>
<dbReference type="GO" id="GO:0043531">
    <property type="term" value="F:ADP binding"/>
    <property type="evidence" value="ECO:0007669"/>
    <property type="project" value="InterPro"/>
</dbReference>
<dbReference type="Gene3D" id="1.10.8.430">
    <property type="entry name" value="Helical domain of apoptotic protease-activating factors"/>
    <property type="match status" value="1"/>
</dbReference>
<dbReference type="PANTHER" id="PTHR36766:SF68">
    <property type="entry name" value="RPW8 DOMAIN-CONTAINING PROTEIN"/>
    <property type="match status" value="1"/>
</dbReference>
<dbReference type="SUPFAM" id="SSF52047">
    <property type="entry name" value="RNI-like"/>
    <property type="match status" value="1"/>
</dbReference>
<keyword evidence="2" id="KW-0677">Repeat</keyword>
<dbReference type="Gene3D" id="3.80.10.10">
    <property type="entry name" value="Ribonuclease Inhibitor"/>
    <property type="match status" value="1"/>
</dbReference>
<keyword evidence="6" id="KW-1185">Reference proteome</keyword>
<evidence type="ECO:0000256" key="2">
    <source>
        <dbReference type="ARBA" id="ARBA00022737"/>
    </source>
</evidence>
<dbReference type="PROSITE" id="PS51153">
    <property type="entry name" value="RPW8"/>
    <property type="match status" value="1"/>
</dbReference>
<feature type="domain" description="RPW8" evidence="4">
    <location>
        <begin position="6"/>
        <end position="157"/>
    </location>
</feature>
<protein>
    <recommendedName>
        <fullName evidence="4">RPW8 domain-containing protein</fullName>
    </recommendedName>
</protein>
<dbReference type="GO" id="GO:0006952">
    <property type="term" value="P:defense response"/>
    <property type="evidence" value="ECO:0007669"/>
    <property type="project" value="UniProtKB-KW"/>
</dbReference>
<dbReference type="SUPFAM" id="SSF52540">
    <property type="entry name" value="P-loop containing nucleoside triphosphate hydrolases"/>
    <property type="match status" value="1"/>
</dbReference>
<comment type="similarity">
    <text evidence="1">Belongs to the disease resistance NB-LRR family.</text>
</comment>
<dbReference type="Gene3D" id="1.10.10.10">
    <property type="entry name" value="Winged helix-like DNA-binding domain superfamily/Winged helix DNA-binding domain"/>
    <property type="match status" value="1"/>
</dbReference>
<accession>A0AAV0RBD8</accession>
<dbReference type="InterPro" id="IPR002182">
    <property type="entry name" value="NB-ARC"/>
</dbReference>
<dbReference type="Pfam" id="PF05659">
    <property type="entry name" value="RPW8"/>
    <property type="match status" value="1"/>
</dbReference>
<dbReference type="PRINTS" id="PR00364">
    <property type="entry name" value="DISEASERSIST"/>
</dbReference>
<comment type="caution">
    <text evidence="5">The sequence shown here is derived from an EMBL/GenBank/DDBJ whole genome shotgun (WGS) entry which is preliminary data.</text>
</comment>
<reference evidence="5" key="1">
    <citation type="submission" date="2022-08" db="EMBL/GenBank/DDBJ databases">
        <authorList>
            <person name="Gutierrez-Valencia J."/>
        </authorList>
    </citation>
    <scope>NUCLEOTIDE SEQUENCE</scope>
</reference>
<dbReference type="InterPro" id="IPR055414">
    <property type="entry name" value="LRR_R13L4/SHOC2-like"/>
</dbReference>
<proteinExistence type="inferred from homology"/>
<sequence length="827" mass="92861">MSSSFIQSTGSASAGAGFNILFEHILNAILNVSRKNTIFNSTFQRLEQTLRSMAPAIKKIDSYNRDFDRPEEIDGLKAILQKGAELVEKAAKIKRYDVMRKPMYSRKLLKLEDKLKRYNTTVLQLHQVADGKEILFEVKQLSNQVRQMSMGAAAAGYGYSGGSFGAVGGGFSSAPMLKVVPVGLEIPLRELKKKMVNDEVPFLVLSAPGGCGKTTLATAFCHDAEVKVRYEDNIIYITVSKAANLLTIAQNIFQRLGRRVPGFQSEEDAVNKLECLIKDMDGKPTLLVLDDVWSGSEYILEKLYFKMTNYQVLVTSRDEFKSFGSTYKLQTLSDTDAMELFRQSAFPQEGNSYKPDQEVLEKVCSSIVKSCKGFPLLISVVGKSLLRKPAVEWRKRAKECSKTASFLENSEVLDCLQKSVDALDNKQSIKECYMDLGLFPEDRRIPAPALIEMWVELHGLDEDDASYNLYELSFRNLVDLVVIRKDGSEDDGFHNEDFVTQHDLLRDLAIRQSNSASFQIAERLFVEITGNIFPKWWTESTEKVFKAKLLAITTDENFSSSWRDIHAPEVEVLVLNFKAQAYGLPKFIERMQNLKVLIVTNHGLCPADVSDIHHVASLPNLKRIRLENTLIPPNFLPSIASGTIQKLSLFMCSVGQAFSNVILQPNSFPDLEGIDIDYCSDLMELPVWFFNLAQLKNLSITNCQSLSVLPEELGNLVTLEVLRLGSCIELSELPESIGNLVGLRILDISYCASIKKLPEQVGELCNLRKLYMIECDRCEIPISVAQLGNLEKVVGDEETANSWEIYKTDIPGLKITKHKQVSLDWLH</sequence>